<organism evidence="1 2">
    <name type="scientific">Ligilactobacillus acidipiscis</name>
    <dbReference type="NCBI Taxonomy" id="89059"/>
    <lineage>
        <taxon>Bacteria</taxon>
        <taxon>Bacillati</taxon>
        <taxon>Bacillota</taxon>
        <taxon>Bacilli</taxon>
        <taxon>Lactobacillales</taxon>
        <taxon>Lactobacillaceae</taxon>
        <taxon>Ligilactobacillus</taxon>
    </lineage>
</organism>
<name>A0A0R2JKN0_9LACO</name>
<dbReference type="SUPFAM" id="SSF46785">
    <property type="entry name" value="Winged helix' DNA-binding domain"/>
    <property type="match status" value="1"/>
</dbReference>
<evidence type="ECO:0000313" key="2">
    <source>
        <dbReference type="Proteomes" id="UP000051491"/>
    </source>
</evidence>
<dbReference type="PANTHER" id="PTHR33164">
    <property type="entry name" value="TRANSCRIPTIONAL REGULATOR, MARR FAMILY"/>
    <property type="match status" value="1"/>
</dbReference>
<dbReference type="PROSITE" id="PS50995">
    <property type="entry name" value="HTH_MARR_2"/>
    <property type="match status" value="1"/>
</dbReference>
<proteinExistence type="predicted"/>
<comment type="caution">
    <text evidence="1">The sequence shown here is derived from an EMBL/GenBank/DDBJ whole genome shotgun (WGS) entry which is preliminary data.</text>
</comment>
<reference evidence="1 2" key="1">
    <citation type="journal article" date="2015" name="Genome Announc.">
        <title>Expanding the biotechnology potential of lactobacilli through comparative genomics of 213 strains and associated genera.</title>
        <authorList>
            <person name="Sun Z."/>
            <person name="Harris H.M."/>
            <person name="McCann A."/>
            <person name="Guo C."/>
            <person name="Argimon S."/>
            <person name="Zhang W."/>
            <person name="Yang X."/>
            <person name="Jeffery I.B."/>
            <person name="Cooney J.C."/>
            <person name="Kagawa T.F."/>
            <person name="Liu W."/>
            <person name="Song Y."/>
            <person name="Salvetti E."/>
            <person name="Wrobel A."/>
            <person name="Rasinkangas P."/>
            <person name="Parkhill J."/>
            <person name="Rea M.C."/>
            <person name="O'Sullivan O."/>
            <person name="Ritari J."/>
            <person name="Douillard F.P."/>
            <person name="Paul Ross R."/>
            <person name="Yang R."/>
            <person name="Briner A.E."/>
            <person name="Felis G.E."/>
            <person name="de Vos W.M."/>
            <person name="Barrangou R."/>
            <person name="Klaenhammer T.R."/>
            <person name="Caufield P.W."/>
            <person name="Cui Y."/>
            <person name="Zhang H."/>
            <person name="O'Toole P.W."/>
        </authorList>
    </citation>
    <scope>NUCLEOTIDE SEQUENCE [LARGE SCALE GENOMIC DNA]</scope>
    <source>
        <strain evidence="1 2">DSM 15353</strain>
    </source>
</reference>
<dbReference type="RefSeq" id="WP_010494858.1">
    <property type="nucleotide sequence ID" value="NZ_CP173417.1"/>
</dbReference>
<accession>A0A0R2JKN0</accession>
<dbReference type="Proteomes" id="UP000051491">
    <property type="component" value="Unassembled WGS sequence"/>
</dbReference>
<gene>
    <name evidence="1" type="ORF">IV43_GL000954</name>
</gene>
<dbReference type="Pfam" id="PF12802">
    <property type="entry name" value="MarR_2"/>
    <property type="match status" value="1"/>
</dbReference>
<dbReference type="STRING" id="89059.LAC1533_0356"/>
<dbReference type="InterPro" id="IPR039422">
    <property type="entry name" value="MarR/SlyA-like"/>
</dbReference>
<dbReference type="EMBL" id="JQBK01000228">
    <property type="protein sequence ID" value="KRN74429.1"/>
    <property type="molecule type" value="Genomic_DNA"/>
</dbReference>
<dbReference type="SMART" id="SM00347">
    <property type="entry name" value="HTH_MARR"/>
    <property type="match status" value="1"/>
</dbReference>
<dbReference type="InterPro" id="IPR036388">
    <property type="entry name" value="WH-like_DNA-bd_sf"/>
</dbReference>
<dbReference type="OrthoDB" id="49580at2"/>
<protein>
    <submittedName>
        <fullName evidence="1">MarR family transcriptional regulator</fullName>
    </submittedName>
</protein>
<dbReference type="AlphaFoldDB" id="A0A0R2JKN0"/>
<dbReference type="PANTHER" id="PTHR33164:SF102">
    <property type="entry name" value="TRANSCRIPTIONAL REGULATORY PROTEIN"/>
    <property type="match status" value="1"/>
</dbReference>
<dbReference type="Gene3D" id="1.10.10.10">
    <property type="entry name" value="Winged helix-like DNA-binding domain superfamily/Winged helix DNA-binding domain"/>
    <property type="match status" value="1"/>
</dbReference>
<dbReference type="PATRIC" id="fig|89059.3.peg.1006"/>
<dbReference type="InterPro" id="IPR000835">
    <property type="entry name" value="HTH_MarR-typ"/>
</dbReference>
<dbReference type="GO" id="GO:0003700">
    <property type="term" value="F:DNA-binding transcription factor activity"/>
    <property type="evidence" value="ECO:0007669"/>
    <property type="project" value="InterPro"/>
</dbReference>
<sequence length="148" mass="16864">MKINEDLRHLTYLLRATRQQTRKIFYAQAIKHGLTESWCLVLGVLHRNESSSLGDLAKEIHVGNSTTSGIVDRMVAAGLVTKTRPENNQRQLVIALTEKGKEKYEVVERDYWKVLAPLTDFPTEKTTQIISNLEELETKLEEISNNGK</sequence>
<dbReference type="InterPro" id="IPR036390">
    <property type="entry name" value="WH_DNA-bd_sf"/>
</dbReference>
<evidence type="ECO:0000313" key="1">
    <source>
        <dbReference type="EMBL" id="KRN74429.1"/>
    </source>
</evidence>
<dbReference type="GO" id="GO:0006950">
    <property type="term" value="P:response to stress"/>
    <property type="evidence" value="ECO:0007669"/>
    <property type="project" value="TreeGrafter"/>
</dbReference>